<comment type="cofactor">
    <cofactor evidence="7">
        <name>Zn(2+)</name>
        <dbReference type="ChEBI" id="CHEBI:29105"/>
    </cofactor>
    <text evidence="7">Binds 1 zinc ion per subunit.</text>
</comment>
<sequence length="162" mass="17425">MPFADLLTANAAYAEGFEHRDLDGRPRAGLCLLTCMDCRLDPLPMVGLQVGDAKVLRSPGGHLGPEMLAGCVLAVHALGVNRIMIIAHTRCAMAGSESDLRDRISASSGIKDIDIVFGADADRLGRLAEDVETLRNHELIGRFAEVGGFDYDVDSGRLTQLY</sequence>
<dbReference type="Pfam" id="PF00484">
    <property type="entry name" value="Pro_CA"/>
    <property type="match status" value="1"/>
</dbReference>
<dbReference type="RefSeq" id="WP_286266781.1">
    <property type="nucleotide sequence ID" value="NZ_AP028056.1"/>
</dbReference>
<reference evidence="8" key="1">
    <citation type="journal article" date="2024" name="Int. J. Syst. Evol. Microbiol.">
        <title>Brooklawnia propionicigenes sp. nov., a facultatively anaerobic, propionate-producing bacterium isolated from a methanogenic reactor treating waste from cattle farms.</title>
        <authorList>
            <person name="Akita Y."/>
            <person name="Ueki A."/>
            <person name="Tonouchi A."/>
            <person name="Sugawara Y."/>
            <person name="Honma S."/>
            <person name="Kaku N."/>
            <person name="Ueki K."/>
        </authorList>
    </citation>
    <scope>NUCLEOTIDE SEQUENCE</scope>
    <source>
        <strain evidence="8">SH051</strain>
    </source>
</reference>
<comment type="similarity">
    <text evidence="1">Belongs to the beta-class carbonic anhydrase family.</text>
</comment>
<dbReference type="InterPro" id="IPR001765">
    <property type="entry name" value="Carbonic_anhydrase"/>
</dbReference>
<organism evidence="8 9">
    <name type="scientific">Brooklawnia propionicigenes</name>
    <dbReference type="NCBI Taxonomy" id="3041175"/>
    <lineage>
        <taxon>Bacteria</taxon>
        <taxon>Bacillati</taxon>
        <taxon>Actinomycetota</taxon>
        <taxon>Actinomycetes</taxon>
        <taxon>Propionibacteriales</taxon>
        <taxon>Propionibacteriaceae</taxon>
        <taxon>Brooklawnia</taxon>
    </lineage>
</organism>
<feature type="binding site" evidence="7">
    <location>
        <position position="88"/>
    </location>
    <ligand>
        <name>Zn(2+)</name>
        <dbReference type="ChEBI" id="CHEBI:29105"/>
    </ligand>
</feature>
<feature type="binding site" evidence="7">
    <location>
        <position position="37"/>
    </location>
    <ligand>
        <name>Zn(2+)</name>
        <dbReference type="ChEBI" id="CHEBI:29105"/>
    </ligand>
</feature>
<keyword evidence="9" id="KW-1185">Reference proteome</keyword>
<dbReference type="GO" id="GO:0004089">
    <property type="term" value="F:carbonate dehydratase activity"/>
    <property type="evidence" value="ECO:0007669"/>
    <property type="project" value="UniProtKB-EC"/>
</dbReference>
<dbReference type="EMBL" id="AP028056">
    <property type="protein sequence ID" value="BEH00947.1"/>
    <property type="molecule type" value="Genomic_DNA"/>
</dbReference>
<evidence type="ECO:0000256" key="3">
    <source>
        <dbReference type="ARBA" id="ARBA00022723"/>
    </source>
</evidence>
<dbReference type="InterPro" id="IPR036874">
    <property type="entry name" value="Carbonic_anhydrase_sf"/>
</dbReference>
<dbReference type="GO" id="GO:0008270">
    <property type="term" value="F:zinc ion binding"/>
    <property type="evidence" value="ECO:0007669"/>
    <property type="project" value="InterPro"/>
</dbReference>
<feature type="binding site" evidence="7">
    <location>
        <position position="91"/>
    </location>
    <ligand>
        <name>Zn(2+)</name>
        <dbReference type="ChEBI" id="CHEBI:29105"/>
    </ligand>
</feature>
<dbReference type="EC" id="4.2.1.1" evidence="2"/>
<dbReference type="PANTHER" id="PTHR43175">
    <property type="entry name" value="CARBONIC ANHYDRASE"/>
    <property type="match status" value="1"/>
</dbReference>
<evidence type="ECO:0000313" key="8">
    <source>
        <dbReference type="EMBL" id="BEH00947.1"/>
    </source>
</evidence>
<gene>
    <name evidence="8" type="ORF">brsh051_02280</name>
</gene>
<dbReference type="Gene3D" id="3.40.1050.10">
    <property type="entry name" value="Carbonic anhydrase"/>
    <property type="match status" value="1"/>
</dbReference>
<keyword evidence="3 7" id="KW-0479">Metal-binding</keyword>
<keyword evidence="4 7" id="KW-0862">Zinc</keyword>
<comment type="function">
    <text evidence="5">Catalyzes the reversible hydration of carbon dioxide to form bicarbonate.</text>
</comment>
<dbReference type="KEGG" id="broo:brsh051_02280"/>
<dbReference type="PANTHER" id="PTHR43175:SF3">
    <property type="entry name" value="CARBON DISULFIDE HYDROLASE"/>
    <property type="match status" value="1"/>
</dbReference>
<evidence type="ECO:0000256" key="5">
    <source>
        <dbReference type="ARBA" id="ARBA00024993"/>
    </source>
</evidence>
<dbReference type="Proteomes" id="UP001431656">
    <property type="component" value="Chromosome"/>
</dbReference>
<evidence type="ECO:0000313" key="9">
    <source>
        <dbReference type="Proteomes" id="UP001431656"/>
    </source>
</evidence>
<dbReference type="SMART" id="SM00947">
    <property type="entry name" value="Pro_CA"/>
    <property type="match status" value="1"/>
</dbReference>
<evidence type="ECO:0000256" key="1">
    <source>
        <dbReference type="ARBA" id="ARBA00006217"/>
    </source>
</evidence>
<protein>
    <recommendedName>
        <fullName evidence="2">carbonic anhydrase</fullName>
        <ecNumber evidence="2">4.2.1.1</ecNumber>
    </recommendedName>
</protein>
<dbReference type="AlphaFoldDB" id="A0AAN0K5T7"/>
<evidence type="ECO:0000256" key="2">
    <source>
        <dbReference type="ARBA" id="ARBA00012925"/>
    </source>
</evidence>
<comment type="catalytic activity">
    <reaction evidence="6">
        <text>hydrogencarbonate + H(+) = CO2 + H2O</text>
        <dbReference type="Rhea" id="RHEA:10748"/>
        <dbReference type="ChEBI" id="CHEBI:15377"/>
        <dbReference type="ChEBI" id="CHEBI:15378"/>
        <dbReference type="ChEBI" id="CHEBI:16526"/>
        <dbReference type="ChEBI" id="CHEBI:17544"/>
        <dbReference type="EC" id="4.2.1.1"/>
    </reaction>
</comment>
<dbReference type="SUPFAM" id="SSF53056">
    <property type="entry name" value="beta-carbonic anhydrase, cab"/>
    <property type="match status" value="1"/>
</dbReference>
<accession>A0AAN0K5T7</accession>
<evidence type="ECO:0000256" key="6">
    <source>
        <dbReference type="ARBA" id="ARBA00048348"/>
    </source>
</evidence>
<evidence type="ECO:0000256" key="4">
    <source>
        <dbReference type="ARBA" id="ARBA00022833"/>
    </source>
</evidence>
<evidence type="ECO:0000256" key="7">
    <source>
        <dbReference type="PIRSR" id="PIRSR601765-1"/>
    </source>
</evidence>
<name>A0AAN0K5T7_9ACTN</name>
<feature type="binding site" evidence="7">
    <location>
        <position position="35"/>
    </location>
    <ligand>
        <name>Zn(2+)</name>
        <dbReference type="ChEBI" id="CHEBI:29105"/>
    </ligand>
</feature>
<proteinExistence type="inferred from homology"/>